<comment type="caution">
    <text evidence="1">The sequence shown here is derived from an EMBL/GenBank/DDBJ whole genome shotgun (WGS) entry which is preliminary data.</text>
</comment>
<dbReference type="InterPro" id="IPR014986">
    <property type="entry name" value="XkdN-like"/>
</dbReference>
<evidence type="ECO:0000313" key="2">
    <source>
        <dbReference type="Proteomes" id="UP000003178"/>
    </source>
</evidence>
<dbReference type="Gene3D" id="3.30.2220.30">
    <property type="match status" value="1"/>
</dbReference>
<dbReference type="STRING" id="500633.CLOHIR_00374"/>
<accession>B6FWX5</accession>
<keyword evidence="2" id="KW-1185">Reference proteome</keyword>
<name>B6FWX5_PEPHT</name>
<dbReference type="InterPro" id="IPR038559">
    <property type="entry name" value="XkdN-like_sf"/>
</dbReference>
<proteinExistence type="predicted"/>
<dbReference type="Proteomes" id="UP000003178">
    <property type="component" value="Unassembled WGS sequence"/>
</dbReference>
<sequence length="127" mass="14929">MARNMEVITIEDILKRKEFFKNKKKEIKKLYVKSIDACIVVEKPDKELLFDVQEMDEEFADSYLVYECLKEPNLHSPEVLEAFKDKIKEPTDILFEIFDTFEVADIARKLVAMSGYDGVEEVEELKK</sequence>
<gene>
    <name evidence="1" type="ORF">CLOHIR_00374</name>
</gene>
<dbReference type="OrthoDB" id="1807498at2"/>
<dbReference type="Pfam" id="PF08890">
    <property type="entry name" value="Phage_TAC_5"/>
    <property type="match status" value="1"/>
</dbReference>
<protein>
    <submittedName>
        <fullName evidence="1">Phage XkdN-like protein</fullName>
    </submittedName>
</protein>
<evidence type="ECO:0000313" key="1">
    <source>
        <dbReference type="EMBL" id="EEA86036.1"/>
    </source>
</evidence>
<dbReference type="AlphaFoldDB" id="B6FWX5"/>
<dbReference type="EMBL" id="ABWP01000011">
    <property type="protein sequence ID" value="EEA86036.1"/>
    <property type="molecule type" value="Genomic_DNA"/>
</dbReference>
<reference evidence="1 2" key="1">
    <citation type="submission" date="2008-09" db="EMBL/GenBank/DDBJ databases">
        <authorList>
            <person name="Fulton L."/>
            <person name="Clifton S."/>
            <person name="Fulton B."/>
            <person name="Xu J."/>
            <person name="Minx P."/>
            <person name="Pepin K.H."/>
            <person name="Johnson M."/>
            <person name="Thiruvilangam P."/>
            <person name="Bhonagiri V."/>
            <person name="Nash W.E."/>
            <person name="Mardis E.R."/>
            <person name="Wilson R.K."/>
        </authorList>
    </citation>
    <scope>NUCLEOTIDE SEQUENCE [LARGE SCALE GENOMIC DNA]</scope>
    <source>
        <strain evidence="1 2">DSM 13275</strain>
    </source>
</reference>
<dbReference type="HOGENOM" id="CLU_151180_0_0_9"/>
<organism evidence="1 2">
    <name type="scientific">Peptacetobacter hiranonis (strain DSM 13275 / JCM 10541 / KCTC 15199 / TO-931)</name>
    <name type="common">Clostridium hiranonis</name>
    <dbReference type="NCBI Taxonomy" id="500633"/>
    <lineage>
        <taxon>Bacteria</taxon>
        <taxon>Bacillati</taxon>
        <taxon>Bacillota</taxon>
        <taxon>Clostridia</taxon>
        <taxon>Peptostreptococcales</taxon>
        <taxon>Peptostreptococcaceae</taxon>
        <taxon>Peptacetobacter</taxon>
    </lineage>
</organism>
<dbReference type="RefSeq" id="WP_006439296.1">
    <property type="nucleotide sequence ID" value="NZ_DS995355.1"/>
</dbReference>
<reference evidence="1 2" key="2">
    <citation type="submission" date="2008-10" db="EMBL/GenBank/DDBJ databases">
        <title>Draft genome sequence of Clostridium hiranonis (DSM 13275).</title>
        <authorList>
            <person name="Sudarsanam P."/>
            <person name="Ley R."/>
            <person name="Guruge J."/>
            <person name="Turnbaugh P.J."/>
            <person name="Mahowald M."/>
            <person name="Liep D."/>
            <person name="Gordon J."/>
        </authorList>
    </citation>
    <scope>NUCLEOTIDE SEQUENCE [LARGE SCALE GENOMIC DNA]</scope>
    <source>
        <strain evidence="1 2">DSM 13275</strain>
    </source>
</reference>